<evidence type="ECO:0000256" key="5">
    <source>
        <dbReference type="ARBA" id="ARBA00047684"/>
    </source>
</evidence>
<dbReference type="Pfam" id="PF04115">
    <property type="entry name" value="Ureidogly_lyase"/>
    <property type="match status" value="1"/>
</dbReference>
<comment type="subunit">
    <text evidence="2">Homodimer.</text>
</comment>
<dbReference type="AlphaFoldDB" id="A0A9P6KD44"/>
<dbReference type="PANTHER" id="PTHR12045:SF3">
    <property type="entry name" value="INACTIVE ALLANTOICASE-RELATED"/>
    <property type="match status" value="1"/>
</dbReference>
<protein>
    <submittedName>
        <fullName evidence="7">Allantoicase</fullName>
    </submittedName>
</protein>
<evidence type="ECO:0000256" key="4">
    <source>
        <dbReference type="ARBA" id="ARBA00023239"/>
    </source>
</evidence>
<keyword evidence="3" id="KW-0659">Purine metabolism</keyword>
<dbReference type="OrthoDB" id="10266039at2759"/>
<keyword evidence="4" id="KW-0456">Lyase</keyword>
<dbReference type="GO" id="GO:0050385">
    <property type="term" value="F:ureidoglycolate lyase activity"/>
    <property type="evidence" value="ECO:0007669"/>
    <property type="project" value="UniProtKB-EC"/>
</dbReference>
<dbReference type="InterPro" id="IPR015908">
    <property type="entry name" value="Allantoicase_dom"/>
</dbReference>
<dbReference type="InterPro" id="IPR047233">
    <property type="entry name" value="UAH_cupin"/>
</dbReference>
<dbReference type="SUPFAM" id="SSF49785">
    <property type="entry name" value="Galactose-binding domain-like"/>
    <property type="match status" value="2"/>
</dbReference>
<dbReference type="EMBL" id="JAABOA010002009">
    <property type="protein sequence ID" value="KAF9580526.1"/>
    <property type="molecule type" value="Genomic_DNA"/>
</dbReference>
<organism evidence="7 8">
    <name type="scientific">Lunasporangiospora selenospora</name>
    <dbReference type="NCBI Taxonomy" id="979761"/>
    <lineage>
        <taxon>Eukaryota</taxon>
        <taxon>Fungi</taxon>
        <taxon>Fungi incertae sedis</taxon>
        <taxon>Mucoromycota</taxon>
        <taxon>Mortierellomycotina</taxon>
        <taxon>Mortierellomycetes</taxon>
        <taxon>Mortierellales</taxon>
        <taxon>Mortierellaceae</taxon>
        <taxon>Lunasporangiospora</taxon>
    </lineage>
</organism>
<evidence type="ECO:0000256" key="1">
    <source>
        <dbReference type="ARBA" id="ARBA00009242"/>
    </source>
</evidence>
<dbReference type="HAMAP" id="MF_00813">
    <property type="entry name" value="Allantoicase"/>
    <property type="match status" value="1"/>
</dbReference>
<dbReference type="GO" id="GO:0004037">
    <property type="term" value="F:allantoicase activity"/>
    <property type="evidence" value="ECO:0007669"/>
    <property type="project" value="InterPro"/>
</dbReference>
<feature type="domain" description="Allantoicase" evidence="6">
    <location>
        <begin position="17"/>
        <end position="183"/>
    </location>
</feature>
<feature type="non-terminal residue" evidence="7">
    <location>
        <position position="1"/>
    </location>
</feature>
<comment type="similarity">
    <text evidence="1">Belongs to the allantoicase family.</text>
</comment>
<dbReference type="Gene3D" id="2.60.120.260">
    <property type="entry name" value="Galactose-binding domain-like"/>
    <property type="match status" value="2"/>
</dbReference>
<dbReference type="InterPro" id="IPR005164">
    <property type="entry name" value="Allantoicase"/>
</dbReference>
<feature type="domain" description="Allantoicase" evidence="6">
    <location>
        <begin position="203"/>
        <end position="341"/>
    </location>
</feature>
<comment type="caution">
    <text evidence="7">The sequence shown here is derived from an EMBL/GenBank/DDBJ whole genome shotgun (WGS) entry which is preliminary data.</text>
</comment>
<sequence length="570" mass="61919">LGTAFSEYVDLAVKTTGGKVLVVSDEWFAEASNLLTAAAPISRKGHFTPKGAWFDGWETRRHGPSADWCVIQLGYPGTIAGFEVDTAFFTGNHSPFVSVEGYVAKDGAGAVEENAGRNAEAVPSSIEEWESATWAPILPKVPLNPDSRHGFLLRAPTTEYYTHIRFRMYPDGGVSRLRVYGKVHQVVPEDKAEVFDLAAVGAGATVRAFSDAHFGHPSNLLLPGRGHDMSDGWETKRSRSPGHIDWCQIKLGVAGHPTLIEVDTAHYMGNPPKAVTIHGFAESDTQEENPIVLINEEHVKPHKQHFFEVPETVGSGPAISSIKVVMIPDGGIKRVRIFGSQQWPAAAIPEGSSIGKAQPLPDENTWNLLTIEATPITKEAFAPWGQVVEVPLYDPNAIKVNQGTAQKFSRIGQFVNLRSYALSDEGLANSPDRSNSDVAPAQANIAIFQCYKPVETTNLEVKLLERHAFSSQMFVPMGGDGNGGYVVVVAKDRPDGNPDLSTLKAFTVKNSQGINYKPNVWHHPMIVTGKPVTFLTITHESGVGKDDCHEYWFTKEAGNVEGGAAAIVRI</sequence>
<gene>
    <name evidence="7" type="primary">DAL2_1</name>
    <name evidence="7" type="ORF">BGW38_002798</name>
</gene>
<dbReference type="Proteomes" id="UP000780801">
    <property type="component" value="Unassembled WGS sequence"/>
</dbReference>
<dbReference type="GO" id="GO:0000256">
    <property type="term" value="P:allantoin catabolic process"/>
    <property type="evidence" value="ECO:0007669"/>
    <property type="project" value="InterPro"/>
</dbReference>
<accession>A0A9P6KD44</accession>
<dbReference type="GO" id="GO:0006144">
    <property type="term" value="P:purine nucleobase metabolic process"/>
    <property type="evidence" value="ECO:0007669"/>
    <property type="project" value="UniProtKB-KW"/>
</dbReference>
<evidence type="ECO:0000256" key="2">
    <source>
        <dbReference type="ARBA" id="ARBA00011738"/>
    </source>
</evidence>
<reference evidence="7" key="1">
    <citation type="journal article" date="2020" name="Fungal Divers.">
        <title>Resolving the Mortierellaceae phylogeny through synthesis of multi-gene phylogenetics and phylogenomics.</title>
        <authorList>
            <person name="Vandepol N."/>
            <person name="Liber J."/>
            <person name="Desiro A."/>
            <person name="Na H."/>
            <person name="Kennedy M."/>
            <person name="Barry K."/>
            <person name="Grigoriev I.V."/>
            <person name="Miller A.N."/>
            <person name="O'Donnell K."/>
            <person name="Stajich J.E."/>
            <person name="Bonito G."/>
        </authorList>
    </citation>
    <scope>NUCLEOTIDE SEQUENCE</scope>
    <source>
        <strain evidence="7">KOD1015</strain>
    </source>
</reference>
<name>A0A9P6KD44_9FUNG</name>
<proteinExistence type="inferred from homology"/>
<evidence type="ECO:0000313" key="7">
    <source>
        <dbReference type="EMBL" id="KAF9580526.1"/>
    </source>
</evidence>
<evidence type="ECO:0000259" key="6">
    <source>
        <dbReference type="Pfam" id="PF03561"/>
    </source>
</evidence>
<evidence type="ECO:0000256" key="3">
    <source>
        <dbReference type="ARBA" id="ARBA00022631"/>
    </source>
</evidence>
<dbReference type="InterPro" id="IPR024060">
    <property type="entry name" value="Ureidoglycolate_lyase_dom_sf"/>
</dbReference>
<dbReference type="InterPro" id="IPR008979">
    <property type="entry name" value="Galactose-bd-like_sf"/>
</dbReference>
<dbReference type="CDD" id="cd20298">
    <property type="entry name" value="cupin_UAH"/>
    <property type="match status" value="1"/>
</dbReference>
<dbReference type="NCBIfam" id="TIGR02961">
    <property type="entry name" value="allantoicase"/>
    <property type="match status" value="1"/>
</dbReference>
<evidence type="ECO:0000313" key="8">
    <source>
        <dbReference type="Proteomes" id="UP000780801"/>
    </source>
</evidence>
<dbReference type="Pfam" id="PF03561">
    <property type="entry name" value="Allantoicase"/>
    <property type="match status" value="2"/>
</dbReference>
<dbReference type="InterPro" id="IPR007247">
    <property type="entry name" value="Ureidogly_lyase"/>
</dbReference>
<keyword evidence="8" id="KW-1185">Reference proteome</keyword>
<dbReference type="PANTHER" id="PTHR12045">
    <property type="entry name" value="ALLANTOICASE"/>
    <property type="match status" value="1"/>
</dbReference>
<dbReference type="Gene3D" id="2.60.120.480">
    <property type="entry name" value="Ureidoglycolate hydrolase"/>
    <property type="match status" value="1"/>
</dbReference>
<dbReference type="SUPFAM" id="SSF51182">
    <property type="entry name" value="RmlC-like cupins"/>
    <property type="match status" value="1"/>
</dbReference>
<comment type="catalytic activity">
    <reaction evidence="5">
        <text>(S)-ureidoglycolate = urea + glyoxylate</text>
        <dbReference type="Rhea" id="RHEA:11304"/>
        <dbReference type="ChEBI" id="CHEBI:16199"/>
        <dbReference type="ChEBI" id="CHEBI:36655"/>
        <dbReference type="ChEBI" id="CHEBI:57296"/>
        <dbReference type="EC" id="4.3.2.3"/>
    </reaction>
</comment>
<dbReference type="InterPro" id="IPR011051">
    <property type="entry name" value="RmlC_Cupin_sf"/>
</dbReference>
<dbReference type="GO" id="GO:0004848">
    <property type="term" value="F:ureidoglycolate hydrolase activity"/>
    <property type="evidence" value="ECO:0007669"/>
    <property type="project" value="InterPro"/>
</dbReference>